<evidence type="ECO:0008006" key="4">
    <source>
        <dbReference type="Google" id="ProtNLM"/>
    </source>
</evidence>
<evidence type="ECO:0000313" key="2">
    <source>
        <dbReference type="EMBL" id="KIM98615.1"/>
    </source>
</evidence>
<name>A0A0C3GRI0_OIDMZ</name>
<dbReference type="Pfam" id="PF11951">
    <property type="entry name" value="Fungal_trans_2"/>
    <property type="match status" value="1"/>
</dbReference>
<dbReference type="InParanoid" id="A0A0C3GRI0"/>
<dbReference type="CDD" id="cd00067">
    <property type="entry name" value="GAL4"/>
    <property type="match status" value="1"/>
</dbReference>
<keyword evidence="1" id="KW-0539">Nucleus</keyword>
<organism evidence="2 3">
    <name type="scientific">Oidiodendron maius (strain Zn)</name>
    <dbReference type="NCBI Taxonomy" id="913774"/>
    <lineage>
        <taxon>Eukaryota</taxon>
        <taxon>Fungi</taxon>
        <taxon>Dikarya</taxon>
        <taxon>Ascomycota</taxon>
        <taxon>Pezizomycotina</taxon>
        <taxon>Leotiomycetes</taxon>
        <taxon>Leotiomycetes incertae sedis</taxon>
        <taxon>Myxotrichaceae</taxon>
        <taxon>Oidiodendron</taxon>
    </lineage>
</organism>
<dbReference type="GO" id="GO:0000981">
    <property type="term" value="F:DNA-binding transcription factor activity, RNA polymerase II-specific"/>
    <property type="evidence" value="ECO:0007669"/>
    <property type="project" value="InterPro"/>
</dbReference>
<dbReference type="GO" id="GO:0008270">
    <property type="term" value="F:zinc ion binding"/>
    <property type="evidence" value="ECO:0007669"/>
    <property type="project" value="InterPro"/>
</dbReference>
<dbReference type="EMBL" id="KN832880">
    <property type="protein sequence ID" value="KIM98615.1"/>
    <property type="molecule type" value="Genomic_DNA"/>
</dbReference>
<dbReference type="InterPro" id="IPR021858">
    <property type="entry name" value="Fun_TF"/>
</dbReference>
<sequence>MNPPPGSSRRCRECRLRRVKFLLKCGLEQPSCDRCLKRGLQCSGPSKGQIFIRRNISNIQDISDRENLSLAIRSEHNNMLPPRGRALAAVCRINKQAKHPSPLSTISSVGISVGLYRSAVADFWSLSCDPVKNSAIQTVEASMSICCQVILPLAFRNKALDAALFTTSTMYLGRARGDASLRKLAMASYPTALSHFRSELTLAFDSKAEERNHKDSVLSILISLLLFEWLAHGPNGEGYRRHIHGALTILKLAGPQSFQPPVARQIYTAIRTVVLCEAYKTREATFLADDNWANIPYQGSAKTHRESLLDITLHVPGFLERSDQIKCLGSTKGENAEDQRQADGLSAKKSQYKQALEYLRDCDSLIQKFYNWLESLEGPEKRPLWWYSRNPAMETKSQQSSLIHFSYPKAAGLLIYYWTGLLQLYTTILEVRDLFRHDALFTSHCEALGADSPSMSMSMDRPSQVALRVCQTAVYLGSTLEGCTMAYVPVELAEIYFNRLLATEWQSDWGDEHDRELYYERARIGLKCSKLRVEKLRRALQNYQ</sequence>
<dbReference type="Proteomes" id="UP000054321">
    <property type="component" value="Unassembled WGS sequence"/>
</dbReference>
<dbReference type="Gene3D" id="4.10.240.10">
    <property type="entry name" value="Zn(2)-C6 fungal-type DNA-binding domain"/>
    <property type="match status" value="1"/>
</dbReference>
<protein>
    <recommendedName>
        <fullName evidence="4">Zn(2)-C6 fungal-type domain-containing protein</fullName>
    </recommendedName>
</protein>
<dbReference type="InterPro" id="IPR036864">
    <property type="entry name" value="Zn2-C6_fun-type_DNA-bd_sf"/>
</dbReference>
<dbReference type="OrthoDB" id="3525185at2759"/>
<proteinExistence type="predicted"/>
<evidence type="ECO:0000313" key="3">
    <source>
        <dbReference type="Proteomes" id="UP000054321"/>
    </source>
</evidence>
<dbReference type="HOGENOM" id="CLU_024509_0_0_1"/>
<evidence type="ECO:0000256" key="1">
    <source>
        <dbReference type="ARBA" id="ARBA00023242"/>
    </source>
</evidence>
<dbReference type="AlphaFoldDB" id="A0A0C3GRI0"/>
<reference evidence="3" key="2">
    <citation type="submission" date="2015-01" db="EMBL/GenBank/DDBJ databases">
        <title>Evolutionary Origins and Diversification of the Mycorrhizal Mutualists.</title>
        <authorList>
            <consortium name="DOE Joint Genome Institute"/>
            <consortium name="Mycorrhizal Genomics Consortium"/>
            <person name="Kohler A."/>
            <person name="Kuo A."/>
            <person name="Nagy L.G."/>
            <person name="Floudas D."/>
            <person name="Copeland A."/>
            <person name="Barry K.W."/>
            <person name="Cichocki N."/>
            <person name="Veneault-Fourrey C."/>
            <person name="LaButti K."/>
            <person name="Lindquist E.A."/>
            <person name="Lipzen A."/>
            <person name="Lundell T."/>
            <person name="Morin E."/>
            <person name="Murat C."/>
            <person name="Riley R."/>
            <person name="Ohm R."/>
            <person name="Sun H."/>
            <person name="Tunlid A."/>
            <person name="Henrissat B."/>
            <person name="Grigoriev I.V."/>
            <person name="Hibbett D.S."/>
            <person name="Martin F."/>
        </authorList>
    </citation>
    <scope>NUCLEOTIDE SEQUENCE [LARGE SCALE GENOMIC DNA]</scope>
    <source>
        <strain evidence="3">Zn</strain>
    </source>
</reference>
<dbReference type="SUPFAM" id="SSF57701">
    <property type="entry name" value="Zn2/Cys6 DNA-binding domain"/>
    <property type="match status" value="1"/>
</dbReference>
<gene>
    <name evidence="2" type="ORF">OIDMADRAFT_31393</name>
</gene>
<dbReference type="InterPro" id="IPR001138">
    <property type="entry name" value="Zn2Cys6_DnaBD"/>
</dbReference>
<dbReference type="PANTHER" id="PTHR38111:SF11">
    <property type="entry name" value="TRANSCRIPTION FACTOR DOMAIN-CONTAINING PROTEIN-RELATED"/>
    <property type="match status" value="1"/>
</dbReference>
<reference evidence="2 3" key="1">
    <citation type="submission" date="2014-04" db="EMBL/GenBank/DDBJ databases">
        <authorList>
            <consortium name="DOE Joint Genome Institute"/>
            <person name="Kuo A."/>
            <person name="Martino E."/>
            <person name="Perotto S."/>
            <person name="Kohler A."/>
            <person name="Nagy L.G."/>
            <person name="Floudas D."/>
            <person name="Copeland A."/>
            <person name="Barry K.W."/>
            <person name="Cichocki N."/>
            <person name="Veneault-Fourrey C."/>
            <person name="LaButti K."/>
            <person name="Lindquist E.A."/>
            <person name="Lipzen A."/>
            <person name="Lundell T."/>
            <person name="Morin E."/>
            <person name="Murat C."/>
            <person name="Sun H."/>
            <person name="Tunlid A."/>
            <person name="Henrissat B."/>
            <person name="Grigoriev I.V."/>
            <person name="Hibbett D.S."/>
            <person name="Martin F."/>
            <person name="Nordberg H.P."/>
            <person name="Cantor M.N."/>
            <person name="Hua S.X."/>
        </authorList>
    </citation>
    <scope>NUCLEOTIDE SEQUENCE [LARGE SCALE GENOMIC DNA]</scope>
    <source>
        <strain evidence="2 3">Zn</strain>
    </source>
</reference>
<dbReference type="InterPro" id="IPR053178">
    <property type="entry name" value="Osmoadaptation_assoc"/>
</dbReference>
<dbReference type="PANTHER" id="PTHR38111">
    <property type="entry name" value="ZN(2)-C6 FUNGAL-TYPE DOMAIN-CONTAINING PROTEIN-RELATED"/>
    <property type="match status" value="1"/>
</dbReference>
<keyword evidence="3" id="KW-1185">Reference proteome</keyword>
<accession>A0A0C3GRI0</accession>